<accession>A0A381PVL8</accession>
<sequence length="81" mass="9240">MGEILGAGITHYPPLITPDEDRGFPLTRTLKHNTNVPEEMKIPTNWPEPMRIEYGEDEGLKSAGEHRERLVKGFRQIRSAI</sequence>
<proteinExistence type="predicted"/>
<evidence type="ECO:0000313" key="1">
    <source>
        <dbReference type="EMBL" id="SUZ70087.1"/>
    </source>
</evidence>
<evidence type="ECO:0008006" key="2">
    <source>
        <dbReference type="Google" id="ProtNLM"/>
    </source>
</evidence>
<protein>
    <recommendedName>
        <fullName evidence="2">Extradiol ring-cleavage dioxygenase class III enzyme subunit B domain-containing protein</fullName>
    </recommendedName>
</protein>
<feature type="non-terminal residue" evidence="1">
    <location>
        <position position="81"/>
    </location>
</feature>
<reference evidence="1" key="1">
    <citation type="submission" date="2018-05" db="EMBL/GenBank/DDBJ databases">
        <authorList>
            <person name="Lanie J.A."/>
            <person name="Ng W.-L."/>
            <person name="Kazmierczak K.M."/>
            <person name="Andrzejewski T.M."/>
            <person name="Davidsen T.M."/>
            <person name="Wayne K.J."/>
            <person name="Tettelin H."/>
            <person name="Glass J.I."/>
            <person name="Rusch D."/>
            <person name="Podicherti R."/>
            <person name="Tsui H.-C.T."/>
            <person name="Winkler M.E."/>
        </authorList>
    </citation>
    <scope>NUCLEOTIDE SEQUENCE</scope>
</reference>
<dbReference type="EMBL" id="UINC01001080">
    <property type="protein sequence ID" value="SUZ70087.1"/>
    <property type="molecule type" value="Genomic_DNA"/>
</dbReference>
<name>A0A381PVL8_9ZZZZ</name>
<organism evidence="1">
    <name type="scientific">marine metagenome</name>
    <dbReference type="NCBI Taxonomy" id="408172"/>
    <lineage>
        <taxon>unclassified sequences</taxon>
        <taxon>metagenomes</taxon>
        <taxon>ecological metagenomes</taxon>
    </lineage>
</organism>
<gene>
    <name evidence="1" type="ORF">METZ01_LOCUS22941</name>
</gene>
<dbReference type="AlphaFoldDB" id="A0A381PVL8"/>